<evidence type="ECO:0000313" key="10">
    <source>
        <dbReference type="Proteomes" id="UP000094067"/>
    </source>
</evidence>
<dbReference type="PATRIC" id="fig|1432052.4.peg.505"/>
<evidence type="ECO:0000256" key="5">
    <source>
        <dbReference type="ARBA" id="ARBA00022801"/>
    </source>
</evidence>
<dbReference type="GO" id="GO:0016139">
    <property type="term" value="P:glycoside catabolic process"/>
    <property type="evidence" value="ECO:0007669"/>
    <property type="project" value="TreeGrafter"/>
</dbReference>
<comment type="function">
    <text evidence="1">Alpha-L-fucosidase is responsible for hydrolyzing the alpha-1,6-linked fucose joined to the reducing-end N-acetylglucosamine of the carbohydrate moieties of glycoproteins.</text>
</comment>
<comment type="similarity">
    <text evidence="2">Belongs to the glycosyl hydrolase 29 family.</text>
</comment>
<feature type="site" description="May be important for catalysis" evidence="7">
    <location>
        <position position="240"/>
    </location>
</feature>
<keyword evidence="5" id="KW-0378">Hydrolase</keyword>
<accession>A0A1E3AJN7</accession>
<dbReference type="EMBL" id="MCGH01000001">
    <property type="protein sequence ID" value="ODM08819.1"/>
    <property type="molecule type" value="Genomic_DNA"/>
</dbReference>
<feature type="domain" description="Glycoside hydrolase family 29 N-terminal" evidence="8">
    <location>
        <begin position="5"/>
        <end position="310"/>
    </location>
</feature>
<dbReference type="SUPFAM" id="SSF51445">
    <property type="entry name" value="(Trans)glycosidases"/>
    <property type="match status" value="1"/>
</dbReference>
<proteinExistence type="inferred from homology"/>
<dbReference type="InterPro" id="IPR017853">
    <property type="entry name" value="GH"/>
</dbReference>
<evidence type="ECO:0000256" key="4">
    <source>
        <dbReference type="ARBA" id="ARBA00022729"/>
    </source>
</evidence>
<dbReference type="GO" id="GO:0005764">
    <property type="term" value="C:lysosome"/>
    <property type="evidence" value="ECO:0007669"/>
    <property type="project" value="TreeGrafter"/>
</dbReference>
<reference evidence="9 10" key="1">
    <citation type="submission" date="2016-07" db="EMBL/GenBank/DDBJ databases">
        <title>Characterization of isolates of Eisenbergiella tayi derived from blood cultures, using whole genome sequencing.</title>
        <authorList>
            <person name="Burdz T."/>
            <person name="Wiebe D."/>
            <person name="Huynh C."/>
            <person name="Bernard K."/>
        </authorList>
    </citation>
    <scope>NUCLEOTIDE SEQUENCE [LARGE SCALE GENOMIC DNA]</scope>
    <source>
        <strain evidence="9 10">NML 110608</strain>
    </source>
</reference>
<dbReference type="GO" id="GO:0006004">
    <property type="term" value="P:fucose metabolic process"/>
    <property type="evidence" value="ECO:0007669"/>
    <property type="project" value="InterPro"/>
</dbReference>
<evidence type="ECO:0000313" key="9">
    <source>
        <dbReference type="EMBL" id="ODM08819.1"/>
    </source>
</evidence>
<keyword evidence="4" id="KW-0732">Signal</keyword>
<dbReference type="RefSeq" id="WP_069151095.1">
    <property type="nucleotide sequence ID" value="NZ_MCGH01000001.1"/>
</dbReference>
<keyword evidence="6" id="KW-0326">Glycosidase</keyword>
<evidence type="ECO:0000259" key="8">
    <source>
        <dbReference type="Pfam" id="PF01120"/>
    </source>
</evidence>
<comment type="caution">
    <text evidence="9">The sequence shown here is derived from an EMBL/GenBank/DDBJ whole genome shotgun (WGS) entry which is preliminary data.</text>
</comment>
<gene>
    <name evidence="9" type="ORF">BEI61_00448</name>
</gene>
<dbReference type="PRINTS" id="PR00741">
    <property type="entry name" value="GLHYDRLASE29"/>
</dbReference>
<dbReference type="PANTHER" id="PTHR10030:SF37">
    <property type="entry name" value="ALPHA-L-FUCOSIDASE-RELATED"/>
    <property type="match status" value="1"/>
</dbReference>
<dbReference type="AlphaFoldDB" id="A0A1E3AJN7"/>
<dbReference type="Pfam" id="PF01120">
    <property type="entry name" value="Alpha_L_fucos"/>
    <property type="match status" value="1"/>
</dbReference>
<evidence type="ECO:0000256" key="3">
    <source>
        <dbReference type="ARBA" id="ARBA00012662"/>
    </source>
</evidence>
<dbReference type="SMART" id="SM00812">
    <property type="entry name" value="Alpha_L_fucos"/>
    <property type="match status" value="1"/>
</dbReference>
<evidence type="ECO:0000256" key="1">
    <source>
        <dbReference type="ARBA" id="ARBA00004071"/>
    </source>
</evidence>
<dbReference type="InterPro" id="IPR016286">
    <property type="entry name" value="FUC_metazoa-typ"/>
</dbReference>
<evidence type="ECO:0000256" key="2">
    <source>
        <dbReference type="ARBA" id="ARBA00007951"/>
    </source>
</evidence>
<dbReference type="Proteomes" id="UP000094067">
    <property type="component" value="Unassembled WGS sequence"/>
</dbReference>
<evidence type="ECO:0000256" key="6">
    <source>
        <dbReference type="ARBA" id="ARBA00023295"/>
    </source>
</evidence>
<dbReference type="GO" id="GO:0004560">
    <property type="term" value="F:alpha-L-fucosidase activity"/>
    <property type="evidence" value="ECO:0007669"/>
    <property type="project" value="InterPro"/>
</dbReference>
<dbReference type="EC" id="3.2.1.51" evidence="3"/>
<dbReference type="PANTHER" id="PTHR10030">
    <property type="entry name" value="ALPHA-L-FUCOSIDASE"/>
    <property type="match status" value="1"/>
</dbReference>
<name>A0A1E3AJN7_9FIRM</name>
<dbReference type="Gene3D" id="3.20.20.80">
    <property type="entry name" value="Glycosidases"/>
    <property type="match status" value="1"/>
</dbReference>
<dbReference type="InterPro" id="IPR057739">
    <property type="entry name" value="Glyco_hydro_29_N"/>
</dbReference>
<protein>
    <recommendedName>
        <fullName evidence="3">alpha-L-fucosidase</fullName>
        <ecNumber evidence="3">3.2.1.51</ecNumber>
    </recommendedName>
</protein>
<dbReference type="InterPro" id="IPR000933">
    <property type="entry name" value="Glyco_hydro_29"/>
</dbReference>
<dbReference type="PIRSF" id="PIRSF001092">
    <property type="entry name" value="Alpha-L-fucosidase"/>
    <property type="match status" value="1"/>
</dbReference>
<evidence type="ECO:0000256" key="7">
    <source>
        <dbReference type="PIRSR" id="PIRSR001092-1"/>
    </source>
</evidence>
<organism evidence="9 10">
    <name type="scientific">Eisenbergiella tayi</name>
    <dbReference type="NCBI Taxonomy" id="1432052"/>
    <lineage>
        <taxon>Bacteria</taxon>
        <taxon>Bacillati</taxon>
        <taxon>Bacillota</taxon>
        <taxon>Clostridia</taxon>
        <taxon>Lachnospirales</taxon>
        <taxon>Lachnospiraceae</taxon>
        <taxon>Eisenbergiella</taxon>
    </lineage>
</organism>
<sequence>MGAISKAEYERQVSATRDERMKWWRDARFGMFVHLGLYSVYGKHEWAMAMENWPPEEYAKFADGFLPKEGCCREWARLAKSAGMKYMVLTTRHHEGFSLWDSQVNPFNSMNYGPKRDIVREFVDACREFGLKVGFYSTLMEWKHPDSGRCAYDSQARIRFNKYIMELNRELMTNYGKIDVLWYDVPQPMESHEGWNSLELNQMVRSLQPDIIINNRSRLDEDFQTPEGKIVPAGRDWEACMTFNGISWGYLDSRRVRPYSHSAQQIARMLYEVTKEGGNLLLNIGPRADGSIPEETVEPLQKVGKWIEKNHGFLYGRKDAKQIIYHGSSNVTFEGNKAHVWNFFWPEQDHTIYIAGIQNKLEKAYFLASGTPIAFEQDEYRITLKELPDEEEDELLGITMICLEFDGEVSYWGSGFSRHATRYPQLNWGEVYDPSSFPWPRDL</sequence>